<dbReference type="RefSeq" id="WP_184303665.1">
    <property type="nucleotide sequence ID" value="NZ_JACHXU010000004.1"/>
</dbReference>
<reference evidence="1 2" key="1">
    <citation type="submission" date="2020-08" db="EMBL/GenBank/DDBJ databases">
        <title>Genomic Encyclopedia of Type Strains, Phase III (KMG-III): the genomes of soil and plant-associated and newly described type strains.</title>
        <authorList>
            <person name="Whitman W."/>
        </authorList>
    </citation>
    <scope>NUCLEOTIDE SEQUENCE [LARGE SCALE GENOMIC DNA]</scope>
    <source>
        <strain evidence="1 2">CECT 8075</strain>
    </source>
</reference>
<name>A0A7W5DWE3_9BACT</name>
<comment type="caution">
    <text evidence="1">The sequence shown here is derived from an EMBL/GenBank/DDBJ whole genome shotgun (WGS) entry which is preliminary data.</text>
</comment>
<sequence length="64" mass="6781">MKKLFILIGLALVVGCGESQPTNVAEGASLSEIEQYRQMVEESEKAAAAGYEEAEAAYSADPKS</sequence>
<accession>A0A7W5DWE3</accession>
<protein>
    <submittedName>
        <fullName evidence="1">Uncharacterized protein</fullName>
    </submittedName>
</protein>
<gene>
    <name evidence="1" type="ORF">FHS27_001574</name>
</gene>
<evidence type="ECO:0000313" key="1">
    <source>
        <dbReference type="EMBL" id="MBB3205770.1"/>
    </source>
</evidence>
<dbReference type="PROSITE" id="PS51257">
    <property type="entry name" value="PROKAR_LIPOPROTEIN"/>
    <property type="match status" value="1"/>
</dbReference>
<dbReference type="Proteomes" id="UP000536179">
    <property type="component" value="Unassembled WGS sequence"/>
</dbReference>
<dbReference type="EMBL" id="JACHXU010000004">
    <property type="protein sequence ID" value="MBB3205770.1"/>
    <property type="molecule type" value="Genomic_DNA"/>
</dbReference>
<keyword evidence="2" id="KW-1185">Reference proteome</keyword>
<dbReference type="AlphaFoldDB" id="A0A7W5DWE3"/>
<evidence type="ECO:0000313" key="2">
    <source>
        <dbReference type="Proteomes" id="UP000536179"/>
    </source>
</evidence>
<organism evidence="1 2">
    <name type="scientific">Aporhodopirellula rubra</name>
    <dbReference type="NCBI Taxonomy" id="980271"/>
    <lineage>
        <taxon>Bacteria</taxon>
        <taxon>Pseudomonadati</taxon>
        <taxon>Planctomycetota</taxon>
        <taxon>Planctomycetia</taxon>
        <taxon>Pirellulales</taxon>
        <taxon>Pirellulaceae</taxon>
        <taxon>Aporhodopirellula</taxon>
    </lineage>
</organism>
<proteinExistence type="predicted"/>